<dbReference type="Proteomes" id="UP000767446">
    <property type="component" value="Unassembled WGS sequence"/>
</dbReference>
<evidence type="ECO:0000313" key="2">
    <source>
        <dbReference type="EMBL" id="MBR8826810.1"/>
    </source>
</evidence>
<accession>A0A941JUI5</accession>
<dbReference type="Pfam" id="PF06967">
    <property type="entry name" value="Mo-nitro_C"/>
    <property type="match status" value="1"/>
</dbReference>
<evidence type="ECO:0000313" key="3">
    <source>
        <dbReference type="Proteomes" id="UP000767446"/>
    </source>
</evidence>
<proteinExistence type="predicted"/>
<evidence type="ECO:0000259" key="1">
    <source>
        <dbReference type="Pfam" id="PF06967"/>
    </source>
</evidence>
<organism evidence="2 3">
    <name type="scientific">Gomphosphaeria aponina SAG 52.96 = DSM 107014</name>
    <dbReference type="NCBI Taxonomy" id="1521640"/>
    <lineage>
        <taxon>Bacteria</taxon>
        <taxon>Bacillati</taxon>
        <taxon>Cyanobacteriota</taxon>
        <taxon>Cyanophyceae</taxon>
        <taxon>Oscillatoriophycideae</taxon>
        <taxon>Chroococcales</taxon>
        <taxon>Gomphosphaeriaceae</taxon>
        <taxon>Gomphosphaeria</taxon>
    </lineage>
</organism>
<dbReference type="EMBL" id="JADQBC010000011">
    <property type="protein sequence ID" value="MBR8826810.1"/>
    <property type="molecule type" value="Genomic_DNA"/>
</dbReference>
<reference evidence="2" key="1">
    <citation type="submission" date="2021-02" db="EMBL/GenBank/DDBJ databases">
        <title>Metagenome analyses of Stigonema ocellatum DSM 106950, Chlorogloea purpurea SAG 13.99 and Gomphosphaeria aponina DSM 107014.</title>
        <authorList>
            <person name="Marter P."/>
            <person name="Huang S."/>
        </authorList>
    </citation>
    <scope>NUCLEOTIDE SEQUENCE</scope>
    <source>
        <strain evidence="2">JP213</strain>
    </source>
</reference>
<comment type="caution">
    <text evidence="2">The sequence shown here is derived from an EMBL/GenBank/DDBJ whole genome shotgun (WGS) entry which is preliminary data.</text>
</comment>
<protein>
    <submittedName>
        <fullName evidence="2">Mo-dependent nitrogenase C-terminal domain-containing protein</fullName>
    </submittedName>
</protein>
<name>A0A941JUI5_9CHRO</name>
<gene>
    <name evidence="2" type="ORF">DSM107014_02725</name>
</gene>
<dbReference type="AlphaFoldDB" id="A0A941JUI5"/>
<sequence>MDVTELTVKQIILSGWTWEQPQQERTVDKKTTKIDLLSPLRWWINNIEVRKPSRAHQICKLIPAQCPFARKIKIWGRTLVNIPPLCKLNPLYEELMMLRFRAISYLAEECCEDVSNYC</sequence>
<dbReference type="InterPro" id="IPR009717">
    <property type="entry name" value="Mo-dep_Nase_C"/>
</dbReference>
<feature type="domain" description="Mo-dependent nitrogenase C-terminal" evidence="1">
    <location>
        <begin position="36"/>
        <end position="118"/>
    </location>
</feature>